<sequence>MPANKAVRDNLLAPVGKEMLGKVLDAKAIEVPQKWCKYAVVELPQEVRTLDSTTGLMQPVLTADSIKEEVVAQTARRPVSCRKSRHGPNPMTGLITWIVSFLEPVPRF</sequence>
<proteinExistence type="predicted"/>
<accession>A0A6A7C7Y0</accession>
<gene>
    <name evidence="1" type="ORF">K470DRAFT_262114</name>
</gene>
<evidence type="ECO:0000313" key="1">
    <source>
        <dbReference type="EMBL" id="KAF2863352.1"/>
    </source>
</evidence>
<reference evidence="1" key="1">
    <citation type="journal article" date="2020" name="Stud. Mycol.">
        <title>101 Dothideomycetes genomes: a test case for predicting lifestyles and emergence of pathogens.</title>
        <authorList>
            <person name="Haridas S."/>
            <person name="Albert R."/>
            <person name="Binder M."/>
            <person name="Bloem J."/>
            <person name="Labutti K."/>
            <person name="Salamov A."/>
            <person name="Andreopoulos B."/>
            <person name="Baker S."/>
            <person name="Barry K."/>
            <person name="Bills G."/>
            <person name="Bluhm B."/>
            <person name="Cannon C."/>
            <person name="Castanera R."/>
            <person name="Culley D."/>
            <person name="Daum C."/>
            <person name="Ezra D."/>
            <person name="Gonzalez J."/>
            <person name="Henrissat B."/>
            <person name="Kuo A."/>
            <person name="Liang C."/>
            <person name="Lipzen A."/>
            <person name="Lutzoni F."/>
            <person name="Magnuson J."/>
            <person name="Mondo S."/>
            <person name="Nolan M."/>
            <person name="Ohm R."/>
            <person name="Pangilinan J."/>
            <person name="Park H.-J."/>
            <person name="Ramirez L."/>
            <person name="Alfaro M."/>
            <person name="Sun H."/>
            <person name="Tritt A."/>
            <person name="Yoshinaga Y."/>
            <person name="Zwiers L.-H."/>
            <person name="Turgeon B."/>
            <person name="Goodwin S."/>
            <person name="Spatafora J."/>
            <person name="Crous P."/>
            <person name="Grigoriev I."/>
        </authorList>
    </citation>
    <scope>NUCLEOTIDE SEQUENCE</scope>
    <source>
        <strain evidence="1">CBS 480.64</strain>
    </source>
</reference>
<dbReference type="Proteomes" id="UP000799421">
    <property type="component" value="Unassembled WGS sequence"/>
</dbReference>
<protein>
    <submittedName>
        <fullName evidence="1">Uncharacterized protein</fullName>
    </submittedName>
</protein>
<dbReference type="OrthoDB" id="3561817at2759"/>
<evidence type="ECO:0000313" key="2">
    <source>
        <dbReference type="Proteomes" id="UP000799421"/>
    </source>
</evidence>
<dbReference type="AlphaFoldDB" id="A0A6A7C7Y0"/>
<dbReference type="EMBL" id="MU005961">
    <property type="protein sequence ID" value="KAF2863352.1"/>
    <property type="molecule type" value="Genomic_DNA"/>
</dbReference>
<organism evidence="1 2">
    <name type="scientific">Piedraia hortae CBS 480.64</name>
    <dbReference type="NCBI Taxonomy" id="1314780"/>
    <lineage>
        <taxon>Eukaryota</taxon>
        <taxon>Fungi</taxon>
        <taxon>Dikarya</taxon>
        <taxon>Ascomycota</taxon>
        <taxon>Pezizomycotina</taxon>
        <taxon>Dothideomycetes</taxon>
        <taxon>Dothideomycetidae</taxon>
        <taxon>Capnodiales</taxon>
        <taxon>Piedraiaceae</taxon>
        <taxon>Piedraia</taxon>
    </lineage>
</organism>
<name>A0A6A7C7Y0_9PEZI</name>
<keyword evidence="2" id="KW-1185">Reference proteome</keyword>